<dbReference type="InterPro" id="IPR011990">
    <property type="entry name" value="TPR-like_helical_dom_sf"/>
</dbReference>
<name>A0A382FTB4_9ZZZZ</name>
<evidence type="ECO:0000313" key="1">
    <source>
        <dbReference type="EMBL" id="SVB65919.1"/>
    </source>
</evidence>
<dbReference type="PANTHER" id="PTHR12558">
    <property type="entry name" value="CELL DIVISION CYCLE 16,23,27"/>
    <property type="match status" value="1"/>
</dbReference>
<dbReference type="Pfam" id="PF13432">
    <property type="entry name" value="TPR_16"/>
    <property type="match status" value="1"/>
</dbReference>
<dbReference type="SMART" id="SM00028">
    <property type="entry name" value="TPR"/>
    <property type="match status" value="2"/>
</dbReference>
<reference evidence="1" key="1">
    <citation type="submission" date="2018-05" db="EMBL/GenBank/DDBJ databases">
        <authorList>
            <person name="Lanie J.A."/>
            <person name="Ng W.-L."/>
            <person name="Kazmierczak K.M."/>
            <person name="Andrzejewski T.M."/>
            <person name="Davidsen T.M."/>
            <person name="Wayne K.J."/>
            <person name="Tettelin H."/>
            <person name="Glass J.I."/>
            <person name="Rusch D."/>
            <person name="Podicherti R."/>
            <person name="Tsui H.-C.T."/>
            <person name="Winkler M.E."/>
        </authorList>
    </citation>
    <scope>NUCLEOTIDE SEQUENCE</scope>
</reference>
<dbReference type="EMBL" id="UINC01051584">
    <property type="protein sequence ID" value="SVB65919.1"/>
    <property type="molecule type" value="Genomic_DNA"/>
</dbReference>
<protein>
    <submittedName>
        <fullName evidence="1">Uncharacterized protein</fullName>
    </submittedName>
</protein>
<accession>A0A382FTB4</accession>
<organism evidence="1">
    <name type="scientific">marine metagenome</name>
    <dbReference type="NCBI Taxonomy" id="408172"/>
    <lineage>
        <taxon>unclassified sequences</taxon>
        <taxon>metagenomes</taxon>
        <taxon>ecological metagenomes</taxon>
    </lineage>
</organism>
<dbReference type="PROSITE" id="PS50005">
    <property type="entry name" value="TPR"/>
    <property type="match status" value="2"/>
</dbReference>
<sequence>MFFMPLFGLLHFLSFKKFLLWLTVVVFLYIPLLAHAQPPYHFAPSALSGIQKGEILLAQSRNDEALRLYEFLIDEGKGGGYAFRGLVRAYKNMDKLKEAEVWIENFLVDNLDSSPALYASGYAHYLQKDMKKAEQFFNRALEFNADNALALNNLGAIMSLQKLHTQAAEKVREAIRVNPEEPMFFHNLEAIYKKMGNPGLIIADYNFYLEQGSAGLARRYGMAVGRNMRQAGFRLYDEGRLGDAILKFLEIEIVYKTINHQLGLVPVYFSLGLLYEEKG</sequence>
<gene>
    <name evidence="1" type="ORF">METZ01_LOCUS218773</name>
</gene>
<feature type="non-terminal residue" evidence="1">
    <location>
        <position position="279"/>
    </location>
</feature>
<dbReference type="PANTHER" id="PTHR12558:SF13">
    <property type="entry name" value="CELL DIVISION CYCLE PROTEIN 27 HOMOLOG"/>
    <property type="match status" value="1"/>
</dbReference>
<dbReference type="InterPro" id="IPR019734">
    <property type="entry name" value="TPR_rpt"/>
</dbReference>
<dbReference type="Gene3D" id="1.25.40.10">
    <property type="entry name" value="Tetratricopeptide repeat domain"/>
    <property type="match status" value="1"/>
</dbReference>
<dbReference type="SUPFAM" id="SSF48452">
    <property type="entry name" value="TPR-like"/>
    <property type="match status" value="1"/>
</dbReference>
<proteinExistence type="predicted"/>
<dbReference type="AlphaFoldDB" id="A0A382FTB4"/>